<dbReference type="Proteomes" id="UP000504752">
    <property type="component" value="Chromosome"/>
</dbReference>
<evidence type="ECO:0000313" key="1">
    <source>
        <dbReference type="EMBL" id="QKD79710.1"/>
    </source>
</evidence>
<name>A0A6M8B507_9ACTO</name>
<dbReference type="RefSeq" id="WP_159522962.1">
    <property type="nucleotide sequence ID" value="NZ_CP053642.1"/>
</dbReference>
<protein>
    <submittedName>
        <fullName evidence="1">Uncharacterized protein</fullName>
    </submittedName>
</protein>
<evidence type="ECO:0000313" key="2">
    <source>
        <dbReference type="Proteomes" id="UP000504752"/>
    </source>
</evidence>
<proteinExistence type="predicted"/>
<organism evidence="1 2">
    <name type="scientific">Actinomyces marmotae</name>
    <dbReference type="NCBI Taxonomy" id="2737173"/>
    <lineage>
        <taxon>Bacteria</taxon>
        <taxon>Bacillati</taxon>
        <taxon>Actinomycetota</taxon>
        <taxon>Actinomycetes</taxon>
        <taxon>Actinomycetales</taxon>
        <taxon>Actinomycetaceae</taxon>
        <taxon>Actinomyces</taxon>
    </lineage>
</organism>
<keyword evidence="2" id="KW-1185">Reference proteome</keyword>
<dbReference type="KEGG" id="amam:HPC72_05110"/>
<gene>
    <name evidence="1" type="ORF">HPC72_05110</name>
</gene>
<reference evidence="1 2" key="1">
    <citation type="submission" date="2020-05" db="EMBL/GenBank/DDBJ databases">
        <title>Actinomyces sp. zg-325.</title>
        <authorList>
            <person name="Yang C."/>
        </authorList>
    </citation>
    <scope>NUCLEOTIDE SEQUENCE [LARGE SCALE GENOMIC DNA]</scope>
    <source>
        <strain evidence="2">zg-325</strain>
    </source>
</reference>
<dbReference type="EMBL" id="CP053642">
    <property type="protein sequence ID" value="QKD79710.1"/>
    <property type="molecule type" value="Genomic_DNA"/>
</dbReference>
<sequence length="238" mass="26005">MPSQAGYYKWDDVSLTPGQKVEGGWSQNLYDEDGFLREHARFIPDDSLDLDDDVPSASYIPTDQRSESGDSFELAIAAAVATLAATGAIHAAPHVKRWWGQTAQPFVMVQAEKIAGLFRRHTETGDDAVDPTHGLVRPNLELPAPEHRAAMSSAEAQARLLAAMAAYTYGQQQLRLVTQARIVDADELDDVHRQLATIPQEQLTAFLEQMVRDPALLQDASLANSASLLGRKQLSSIA</sequence>
<accession>A0A6M8B507</accession>
<dbReference type="AlphaFoldDB" id="A0A6M8B507"/>